<dbReference type="STRING" id="410764.GA0061103_4366"/>
<dbReference type="InterPro" id="IPR024091">
    <property type="entry name" value="LnmK-like_bifun_acyl/decarbox"/>
</dbReference>
<evidence type="ECO:0000313" key="1">
    <source>
        <dbReference type="EMBL" id="SCB31880.1"/>
    </source>
</evidence>
<reference evidence="2" key="1">
    <citation type="submission" date="2016-08" db="EMBL/GenBank/DDBJ databases">
        <authorList>
            <person name="Varghese N."/>
            <person name="Submissions Spin"/>
        </authorList>
    </citation>
    <scope>NUCLEOTIDE SEQUENCE [LARGE SCALE GENOMIC DNA]</scope>
    <source>
        <strain evidence="2">HAMBI 2975</strain>
    </source>
</reference>
<dbReference type="Proteomes" id="UP000199101">
    <property type="component" value="Unassembled WGS sequence"/>
</dbReference>
<dbReference type="AlphaFoldDB" id="A0A1C3VVU3"/>
<dbReference type="EMBL" id="FMAG01000004">
    <property type="protein sequence ID" value="SCB31880.1"/>
    <property type="molecule type" value="Genomic_DNA"/>
</dbReference>
<sequence>MNMSVAILDVHPPEPSAYELMGQALAPHVLIGMPHLTPSGLSETWTMKELGHRHWLMLAHHLGMENADFRTSDGGEAYAAICATALEHARFGEVRANDVLTIHSALSPVSRMQIATRHRLSTRGRLVGEVELLSTFVSRMREGDNHSIARVPLPGLTAPVADNALARTAALLRAGTLETHFGLPAKSAKALCYFRFEPDVFQEFNGAGLFYFAEFQALADRAFGRWFSEPPHVSRRELFFSGNIRAGDVVRVELMGLSPDRRRSFCLLQREEDGKVIGKAFTEWHSPPANLR</sequence>
<evidence type="ECO:0000313" key="2">
    <source>
        <dbReference type="Proteomes" id="UP000199101"/>
    </source>
</evidence>
<keyword evidence="2" id="KW-1185">Reference proteome</keyword>
<dbReference type="NCBIfam" id="TIGR04098">
    <property type="entry name" value="LnmK_bifunc"/>
    <property type="match status" value="1"/>
</dbReference>
<name>A0A1C3VVU3_9HYPH</name>
<accession>A0A1C3VVU3</accession>
<organism evidence="1 2">
    <name type="scientific">Rhizobium multihospitium</name>
    <dbReference type="NCBI Taxonomy" id="410764"/>
    <lineage>
        <taxon>Bacteria</taxon>
        <taxon>Pseudomonadati</taxon>
        <taxon>Pseudomonadota</taxon>
        <taxon>Alphaproteobacteria</taxon>
        <taxon>Hyphomicrobiales</taxon>
        <taxon>Rhizobiaceae</taxon>
        <taxon>Rhizobium/Agrobacterium group</taxon>
        <taxon>Rhizobium</taxon>
    </lineage>
</organism>
<protein>
    <submittedName>
        <fullName evidence="1">Probable biosynthetic protein, Pnap_2097 family</fullName>
    </submittedName>
</protein>
<dbReference type="NCBIfam" id="TIGR04099">
    <property type="entry name" value="biosn_Pnap_2097"/>
    <property type="match status" value="1"/>
</dbReference>
<proteinExistence type="predicted"/>
<gene>
    <name evidence="1" type="ORF">GA0061103_4366</name>
</gene>
<dbReference type="Gene3D" id="3.10.129.10">
    <property type="entry name" value="Hotdog Thioesterase"/>
    <property type="match status" value="1"/>
</dbReference>